<evidence type="ECO:0000313" key="2">
    <source>
        <dbReference type="Proteomes" id="UP001519863"/>
    </source>
</evidence>
<proteinExistence type="predicted"/>
<evidence type="ECO:0000313" key="1">
    <source>
        <dbReference type="EMBL" id="MBW6433371.1"/>
    </source>
</evidence>
<reference evidence="1 2" key="1">
    <citation type="journal article" date="2013" name="Antonie Van Leeuwenhoek">
        <title>Actinoplanes hulinensis sp. nov., a novel actinomycete isolated from soybean root (Glycine max (L.) Merr).</title>
        <authorList>
            <person name="Shen Y."/>
            <person name="Liu C."/>
            <person name="Wang X."/>
            <person name="Zhao J."/>
            <person name="Jia F."/>
            <person name="Zhang Y."/>
            <person name="Wang L."/>
            <person name="Yang D."/>
            <person name="Xiang W."/>
        </authorList>
    </citation>
    <scope>NUCLEOTIDE SEQUENCE [LARGE SCALE GENOMIC DNA]</scope>
    <source>
        <strain evidence="1 2">NEAU-M9</strain>
    </source>
</reference>
<accession>A0ABS7AY79</accession>
<gene>
    <name evidence="1" type="ORF">KZ829_06380</name>
</gene>
<keyword evidence="2" id="KW-1185">Reference proteome</keyword>
<dbReference type="Proteomes" id="UP001519863">
    <property type="component" value="Unassembled WGS sequence"/>
</dbReference>
<comment type="caution">
    <text evidence="1">The sequence shown here is derived from an EMBL/GenBank/DDBJ whole genome shotgun (WGS) entry which is preliminary data.</text>
</comment>
<organism evidence="1 2">
    <name type="scientific">Actinoplanes hulinensis</name>
    <dbReference type="NCBI Taxonomy" id="1144547"/>
    <lineage>
        <taxon>Bacteria</taxon>
        <taxon>Bacillati</taxon>
        <taxon>Actinomycetota</taxon>
        <taxon>Actinomycetes</taxon>
        <taxon>Micromonosporales</taxon>
        <taxon>Micromonosporaceae</taxon>
        <taxon>Actinoplanes</taxon>
    </lineage>
</organism>
<name>A0ABS7AY79_9ACTN</name>
<protein>
    <submittedName>
        <fullName evidence="1">Immunity 8 family protein</fullName>
    </submittedName>
</protein>
<sequence>MQEVEADTWSEIGGRLGKVGYWEFEDYRS</sequence>
<dbReference type="EMBL" id="JAHXZI010000003">
    <property type="protein sequence ID" value="MBW6433371.1"/>
    <property type="molecule type" value="Genomic_DNA"/>
</dbReference>